<dbReference type="PANTHER" id="PTHR35186">
    <property type="entry name" value="ANK_REP_REGION DOMAIN-CONTAINING PROTEIN"/>
    <property type="match status" value="1"/>
</dbReference>
<reference evidence="5" key="1">
    <citation type="submission" date="2016-03" db="EMBL/GenBank/DDBJ databases">
        <title>Draft genome sequence of Rosellinia necatrix.</title>
        <authorList>
            <person name="Kanematsu S."/>
        </authorList>
    </citation>
    <scope>NUCLEOTIDE SEQUENCE [LARGE SCALE GENOMIC DNA]</scope>
    <source>
        <strain evidence="5">W97</strain>
    </source>
</reference>
<evidence type="ECO:0000313" key="6">
    <source>
        <dbReference type="Proteomes" id="UP000054516"/>
    </source>
</evidence>
<dbReference type="Proteomes" id="UP000054516">
    <property type="component" value="Unassembled WGS sequence"/>
</dbReference>
<evidence type="ECO:0000259" key="4">
    <source>
        <dbReference type="Pfam" id="PF24476"/>
    </source>
</evidence>
<proteinExistence type="predicted"/>
<evidence type="ECO:0000256" key="3">
    <source>
        <dbReference type="SAM" id="SignalP"/>
    </source>
</evidence>
<organism evidence="5">
    <name type="scientific">Rosellinia necatrix</name>
    <name type="common">White root-rot fungus</name>
    <dbReference type="NCBI Taxonomy" id="77044"/>
    <lineage>
        <taxon>Eukaryota</taxon>
        <taxon>Fungi</taxon>
        <taxon>Dikarya</taxon>
        <taxon>Ascomycota</taxon>
        <taxon>Pezizomycotina</taxon>
        <taxon>Sordariomycetes</taxon>
        <taxon>Xylariomycetidae</taxon>
        <taxon>Xylariales</taxon>
        <taxon>Xylariaceae</taxon>
        <taxon>Rosellinia</taxon>
    </lineage>
</organism>
<feature type="region of interest" description="Disordered" evidence="2">
    <location>
        <begin position="300"/>
        <end position="324"/>
    </location>
</feature>
<feature type="chain" id="PRO_5010731811" description="DUF7580 domain-containing protein" evidence="3">
    <location>
        <begin position="21"/>
        <end position="602"/>
    </location>
</feature>
<accession>A0A1W2TRD6</accession>
<dbReference type="Pfam" id="PF24476">
    <property type="entry name" value="DUF7580"/>
    <property type="match status" value="1"/>
</dbReference>
<keyword evidence="1" id="KW-0175">Coiled coil</keyword>
<dbReference type="OrthoDB" id="3565018at2759"/>
<keyword evidence="6" id="KW-1185">Reference proteome</keyword>
<feature type="region of interest" description="Disordered" evidence="2">
    <location>
        <begin position="476"/>
        <end position="498"/>
    </location>
</feature>
<dbReference type="InterPro" id="IPR056002">
    <property type="entry name" value="DUF7580"/>
</dbReference>
<dbReference type="OMA" id="GAMETIS"/>
<sequence length="602" mass="69242">MAGLEVVGVVLGAFPLLISALEKYEEVGRRYGFWRRIRPEYRKCTHDLKYHSDVFQMNLRQLLLPQIADDHLIERMIANPGGEEWKMPEMADLLRAKLQKSYSVYLEIMDQFQETMDELRQELAVESGTIQSKMNGTDPQTEPHSTQTLLIERIKNSLSKANRDYQVYRLKFSNGEGTRKRLLDDLKEQNDRLEKLLRNSDTEARIISQRSSQIPSLADEGSLCEFWRKATALFRAVSGSITCSCINAHKASILLQHSRHEQSRESDVHFLLLTKTQESWGCCMARIELARESVIQPEAQMSRLDEGRDSDRKRKSPMHWQSEENTSLKSALKIRYISKLEKEASFSKATTSVSFGGTITLTNKPIMNLCKYLREHETKPGYIIDDNYRYQIHPGESLTLPSNYVVTLHQVIRGQTQSSPLPFSRRQRYALALLLASSFVQLAESPWLSSHWSEDEVFFVRNTDQDYRLQIDQPRVCRGLEQPKPEPPPSSPSSPDDLRDSLSRLAITLLQLCFGSTLDAQSYRREWPEGETKKEKAAYDRLAALEWLNDVNEEAGQDYAKAISWCLVGSQTLPGDRSSWRREMVRSVIRPLDACHRYLLGQ</sequence>
<protein>
    <recommendedName>
        <fullName evidence="4">DUF7580 domain-containing protein</fullName>
    </recommendedName>
</protein>
<dbReference type="EMBL" id="DF977460">
    <property type="protein sequence ID" value="GAP91059.1"/>
    <property type="molecule type" value="Genomic_DNA"/>
</dbReference>
<feature type="domain" description="DUF7580" evidence="4">
    <location>
        <begin position="224"/>
        <end position="592"/>
    </location>
</feature>
<dbReference type="PANTHER" id="PTHR35186:SF4">
    <property type="entry name" value="PRION-INHIBITION AND PROPAGATION HELO DOMAIN-CONTAINING PROTEIN"/>
    <property type="match status" value="1"/>
</dbReference>
<name>A0A1W2TRD6_ROSNE</name>
<evidence type="ECO:0000256" key="1">
    <source>
        <dbReference type="SAM" id="Coils"/>
    </source>
</evidence>
<feature type="compositionally biased region" description="Basic and acidic residues" evidence="2">
    <location>
        <begin position="303"/>
        <end position="312"/>
    </location>
</feature>
<feature type="signal peptide" evidence="3">
    <location>
        <begin position="1"/>
        <end position="20"/>
    </location>
</feature>
<dbReference type="STRING" id="77044.A0A1W2TRD6"/>
<gene>
    <name evidence="5" type="ORF">SAMD00023353_1502080</name>
</gene>
<keyword evidence="3" id="KW-0732">Signal</keyword>
<evidence type="ECO:0000313" key="5">
    <source>
        <dbReference type="EMBL" id="GAP91059.1"/>
    </source>
</evidence>
<evidence type="ECO:0000256" key="2">
    <source>
        <dbReference type="SAM" id="MobiDB-lite"/>
    </source>
</evidence>
<dbReference type="AlphaFoldDB" id="A0A1W2TRD6"/>
<feature type="coiled-coil region" evidence="1">
    <location>
        <begin position="102"/>
        <end position="203"/>
    </location>
</feature>